<dbReference type="OrthoDB" id="9786413at2"/>
<evidence type="ECO:0000256" key="7">
    <source>
        <dbReference type="RuleBase" id="RU363032"/>
    </source>
</evidence>
<dbReference type="Pfam" id="PF00528">
    <property type="entry name" value="BPD_transp_1"/>
    <property type="match status" value="1"/>
</dbReference>
<dbReference type="GO" id="GO:0005886">
    <property type="term" value="C:plasma membrane"/>
    <property type="evidence" value="ECO:0007669"/>
    <property type="project" value="UniProtKB-SubCell"/>
</dbReference>
<dbReference type="Proteomes" id="UP000199488">
    <property type="component" value="Unassembled WGS sequence"/>
</dbReference>
<feature type="transmembrane region" description="Helical" evidence="7">
    <location>
        <begin position="261"/>
        <end position="278"/>
    </location>
</feature>
<dbReference type="SUPFAM" id="SSF161098">
    <property type="entry name" value="MetI-like"/>
    <property type="match status" value="1"/>
</dbReference>
<gene>
    <name evidence="9" type="ORF">SAMN05421781_2540</name>
</gene>
<dbReference type="EMBL" id="FNNC01000006">
    <property type="protein sequence ID" value="SDW85222.1"/>
    <property type="molecule type" value="Genomic_DNA"/>
</dbReference>
<feature type="transmembrane region" description="Helical" evidence="7">
    <location>
        <begin position="148"/>
        <end position="172"/>
    </location>
</feature>
<name>A0A1H2WX91_9BACI</name>
<evidence type="ECO:0000256" key="5">
    <source>
        <dbReference type="ARBA" id="ARBA00022989"/>
    </source>
</evidence>
<dbReference type="SUPFAM" id="SSF160964">
    <property type="entry name" value="MalF N-terminal region-like"/>
    <property type="match status" value="1"/>
</dbReference>
<comment type="similarity">
    <text evidence="7">Belongs to the binding-protein-dependent transport system permease family.</text>
</comment>
<evidence type="ECO:0000313" key="9">
    <source>
        <dbReference type="EMBL" id="SDW85222.1"/>
    </source>
</evidence>
<dbReference type="InterPro" id="IPR000515">
    <property type="entry name" value="MetI-like"/>
</dbReference>
<keyword evidence="6 7" id="KW-0472">Membrane</keyword>
<evidence type="ECO:0000256" key="6">
    <source>
        <dbReference type="ARBA" id="ARBA00023136"/>
    </source>
</evidence>
<feature type="transmembrane region" description="Helical" evidence="7">
    <location>
        <begin position="64"/>
        <end position="91"/>
    </location>
</feature>
<keyword evidence="10" id="KW-1185">Reference proteome</keyword>
<feature type="domain" description="ABC transmembrane type-1" evidence="8">
    <location>
        <begin position="65"/>
        <end position="275"/>
    </location>
</feature>
<evidence type="ECO:0000259" key="8">
    <source>
        <dbReference type="PROSITE" id="PS50928"/>
    </source>
</evidence>
<feature type="transmembrane region" description="Helical" evidence="7">
    <location>
        <begin position="198"/>
        <end position="219"/>
    </location>
</feature>
<accession>A0A1H2WX91</accession>
<organism evidence="9 10">
    <name type="scientific">Marinococcus luteus</name>
    <dbReference type="NCBI Taxonomy" id="1122204"/>
    <lineage>
        <taxon>Bacteria</taxon>
        <taxon>Bacillati</taxon>
        <taxon>Bacillota</taxon>
        <taxon>Bacilli</taxon>
        <taxon>Bacillales</taxon>
        <taxon>Bacillaceae</taxon>
        <taxon>Marinococcus</taxon>
    </lineage>
</organism>
<dbReference type="InterPro" id="IPR035906">
    <property type="entry name" value="MetI-like_sf"/>
</dbReference>
<evidence type="ECO:0000256" key="1">
    <source>
        <dbReference type="ARBA" id="ARBA00004651"/>
    </source>
</evidence>
<feature type="transmembrane region" description="Helical" evidence="7">
    <location>
        <begin position="7"/>
        <end position="29"/>
    </location>
</feature>
<dbReference type="PROSITE" id="PS50928">
    <property type="entry name" value="ABC_TM1"/>
    <property type="match status" value="1"/>
</dbReference>
<evidence type="ECO:0000256" key="3">
    <source>
        <dbReference type="ARBA" id="ARBA00022475"/>
    </source>
</evidence>
<evidence type="ECO:0000256" key="2">
    <source>
        <dbReference type="ARBA" id="ARBA00022448"/>
    </source>
</evidence>
<dbReference type="RefSeq" id="WP_091615781.1">
    <property type="nucleotide sequence ID" value="NZ_FNNC01000006.1"/>
</dbReference>
<dbReference type="AlphaFoldDB" id="A0A1H2WX91"/>
<dbReference type="InterPro" id="IPR051393">
    <property type="entry name" value="ABC_transporter_permease"/>
</dbReference>
<evidence type="ECO:0000256" key="4">
    <source>
        <dbReference type="ARBA" id="ARBA00022692"/>
    </source>
</evidence>
<reference evidence="9 10" key="1">
    <citation type="submission" date="2016-10" db="EMBL/GenBank/DDBJ databases">
        <authorList>
            <person name="de Groot N.N."/>
        </authorList>
    </citation>
    <scope>NUCLEOTIDE SEQUENCE [LARGE SCALE GENOMIC DNA]</scope>
    <source>
        <strain evidence="9 10">DSM 23126</strain>
    </source>
</reference>
<comment type="subcellular location">
    <subcellularLocation>
        <location evidence="1 7">Cell membrane</location>
        <topology evidence="1 7">Multi-pass membrane protein</topology>
    </subcellularLocation>
</comment>
<sequence length="286" mass="31747">MNDRSLAYWLFLAPVLIALGAVVIVPFLYGFGLSFTNWNGVSISSFVGLENYISLFQDGEFRNAFWFTLLFAVATVILLNVFGLGLALLVTRSLKSSNLLRTVFFMPNLIGGLILGFIWQFIFVNVFSEVGTALNIEAMQGWLSTTATGFWGLVILTAWQMSGYIMVIYIAYLQSIPGDLIEASKIDGAGAFERFKSILFPLLAPAFTVSMFLTLSTGFKLYDQNLSLTNGGPFDSTQMLAMDIVRTAFVENDMAYAQGKAVIFFIIVTAIALAQVYYNKRREVEM</sequence>
<keyword evidence="5 7" id="KW-1133">Transmembrane helix</keyword>
<dbReference type="Gene3D" id="1.10.3720.10">
    <property type="entry name" value="MetI-like"/>
    <property type="match status" value="1"/>
</dbReference>
<feature type="transmembrane region" description="Helical" evidence="7">
    <location>
        <begin position="103"/>
        <end position="128"/>
    </location>
</feature>
<dbReference type="PANTHER" id="PTHR30193">
    <property type="entry name" value="ABC TRANSPORTER PERMEASE PROTEIN"/>
    <property type="match status" value="1"/>
</dbReference>
<dbReference type="PANTHER" id="PTHR30193:SF41">
    <property type="entry name" value="DIACETYLCHITOBIOSE UPTAKE SYSTEM PERMEASE PROTEIN NGCF"/>
    <property type="match status" value="1"/>
</dbReference>
<keyword evidence="2 7" id="KW-0813">Transport</keyword>
<evidence type="ECO:0000313" key="10">
    <source>
        <dbReference type="Proteomes" id="UP000199488"/>
    </source>
</evidence>
<protein>
    <submittedName>
        <fullName evidence="9">Raffinose/stachyose/melibiose transport system permease protein</fullName>
    </submittedName>
</protein>
<dbReference type="GO" id="GO:0055085">
    <property type="term" value="P:transmembrane transport"/>
    <property type="evidence" value="ECO:0007669"/>
    <property type="project" value="InterPro"/>
</dbReference>
<dbReference type="STRING" id="1122204.SAMN05421781_2540"/>
<keyword evidence="3" id="KW-1003">Cell membrane</keyword>
<keyword evidence="4 7" id="KW-0812">Transmembrane</keyword>
<proteinExistence type="inferred from homology"/>
<dbReference type="CDD" id="cd06261">
    <property type="entry name" value="TM_PBP2"/>
    <property type="match status" value="1"/>
</dbReference>